<reference evidence="1 2" key="1">
    <citation type="submission" date="2024-01" db="EMBL/GenBank/DDBJ databases">
        <title>The genomes of 5 underutilized Papilionoideae crops provide insights into root nodulation and disease resistanc.</title>
        <authorList>
            <person name="Yuan L."/>
        </authorList>
    </citation>
    <scope>NUCLEOTIDE SEQUENCE [LARGE SCALE GENOMIC DNA]</scope>
    <source>
        <strain evidence="1">ZHUSHIDOU_FW_LH</strain>
        <tissue evidence="1">Leaf</tissue>
    </source>
</reference>
<protein>
    <submittedName>
        <fullName evidence="1">Uncharacterized protein</fullName>
    </submittedName>
</protein>
<comment type="caution">
    <text evidence="1">The sequence shown here is derived from an EMBL/GenBank/DDBJ whole genome shotgun (WGS) entry which is preliminary data.</text>
</comment>
<dbReference type="AlphaFoldDB" id="A0AAN9HY03"/>
<evidence type="ECO:0000313" key="2">
    <source>
        <dbReference type="Proteomes" id="UP001372338"/>
    </source>
</evidence>
<sequence>MIPLLKMKLLLDIKSLIVLLASSITDLVGVTFLISETHADSEEYNVVDIQQLQFEAQHRWLRPAKICEILRNYRMSHITLEPHRWEVLMFYTATMPMEKIIKIFRGEATGCLNHEDMIHIVFVHYLEVKN</sequence>
<name>A0AAN9HY03_CROPI</name>
<dbReference type="Proteomes" id="UP001372338">
    <property type="component" value="Unassembled WGS sequence"/>
</dbReference>
<evidence type="ECO:0000313" key="1">
    <source>
        <dbReference type="EMBL" id="KAK7260318.1"/>
    </source>
</evidence>
<accession>A0AAN9HY03</accession>
<gene>
    <name evidence="1" type="ORF">RIF29_26278</name>
</gene>
<dbReference type="EMBL" id="JAYWIO010000005">
    <property type="protein sequence ID" value="KAK7260318.1"/>
    <property type="molecule type" value="Genomic_DNA"/>
</dbReference>
<organism evidence="1 2">
    <name type="scientific">Crotalaria pallida</name>
    <name type="common">Smooth rattlebox</name>
    <name type="synonym">Crotalaria striata</name>
    <dbReference type="NCBI Taxonomy" id="3830"/>
    <lineage>
        <taxon>Eukaryota</taxon>
        <taxon>Viridiplantae</taxon>
        <taxon>Streptophyta</taxon>
        <taxon>Embryophyta</taxon>
        <taxon>Tracheophyta</taxon>
        <taxon>Spermatophyta</taxon>
        <taxon>Magnoliopsida</taxon>
        <taxon>eudicotyledons</taxon>
        <taxon>Gunneridae</taxon>
        <taxon>Pentapetalae</taxon>
        <taxon>rosids</taxon>
        <taxon>fabids</taxon>
        <taxon>Fabales</taxon>
        <taxon>Fabaceae</taxon>
        <taxon>Papilionoideae</taxon>
        <taxon>50 kb inversion clade</taxon>
        <taxon>genistoids sensu lato</taxon>
        <taxon>core genistoids</taxon>
        <taxon>Crotalarieae</taxon>
        <taxon>Crotalaria</taxon>
    </lineage>
</organism>
<keyword evidence="2" id="KW-1185">Reference proteome</keyword>
<proteinExistence type="predicted"/>